<keyword evidence="3" id="KW-0645">Protease</keyword>
<keyword evidence="7" id="KW-0732">Signal</keyword>
<feature type="compositionally biased region" description="Basic and acidic residues" evidence="6">
    <location>
        <begin position="528"/>
        <end position="558"/>
    </location>
</feature>
<feature type="compositionally biased region" description="Pro residues" evidence="6">
    <location>
        <begin position="654"/>
        <end position="664"/>
    </location>
</feature>
<dbReference type="GO" id="GO:0005576">
    <property type="term" value="C:extracellular region"/>
    <property type="evidence" value="ECO:0007669"/>
    <property type="project" value="TreeGrafter"/>
</dbReference>
<dbReference type="InterPro" id="IPR051708">
    <property type="entry name" value="Plant_Aspart_Prot_A1"/>
</dbReference>
<evidence type="ECO:0000313" key="9">
    <source>
        <dbReference type="EMBL" id="KAJ8433228.1"/>
    </source>
</evidence>
<proteinExistence type="inferred from homology"/>
<evidence type="ECO:0000256" key="7">
    <source>
        <dbReference type="SAM" id="SignalP"/>
    </source>
</evidence>
<dbReference type="PANTHER" id="PTHR47967:SF23">
    <property type="entry name" value="OS04G0448300 PROTEIN"/>
    <property type="match status" value="1"/>
</dbReference>
<comment type="caution">
    <text evidence="9">The sequence shown here is derived from an EMBL/GenBank/DDBJ whole genome shotgun (WGS) entry which is preliminary data.</text>
</comment>
<dbReference type="InterPro" id="IPR033121">
    <property type="entry name" value="PEPTIDASE_A1"/>
</dbReference>
<dbReference type="GO" id="GO:0008233">
    <property type="term" value="F:peptidase activity"/>
    <property type="evidence" value="ECO:0007669"/>
    <property type="project" value="UniProtKB-KW"/>
</dbReference>
<keyword evidence="5" id="KW-0175">Coiled coil</keyword>
<evidence type="ECO:0000313" key="10">
    <source>
        <dbReference type="Proteomes" id="UP001153076"/>
    </source>
</evidence>
<feature type="compositionally biased region" description="Basic and acidic residues" evidence="6">
    <location>
        <begin position="441"/>
        <end position="456"/>
    </location>
</feature>
<feature type="signal peptide" evidence="7">
    <location>
        <begin position="1"/>
        <end position="27"/>
    </location>
</feature>
<dbReference type="Gene3D" id="2.40.70.10">
    <property type="entry name" value="Acid Proteases"/>
    <property type="match status" value="2"/>
</dbReference>
<dbReference type="AlphaFoldDB" id="A0A9Q1Q8U6"/>
<dbReference type="PROSITE" id="PS51767">
    <property type="entry name" value="PEPTIDASE_A1"/>
    <property type="match status" value="1"/>
</dbReference>
<dbReference type="Pfam" id="PF14543">
    <property type="entry name" value="TAXi_N"/>
    <property type="match status" value="1"/>
</dbReference>
<accession>A0A9Q1Q8U6</accession>
<dbReference type="GO" id="GO:0006508">
    <property type="term" value="P:proteolysis"/>
    <property type="evidence" value="ECO:0007669"/>
    <property type="project" value="UniProtKB-KW"/>
</dbReference>
<feature type="region of interest" description="Disordered" evidence="6">
    <location>
        <begin position="743"/>
        <end position="779"/>
    </location>
</feature>
<protein>
    <recommendedName>
        <fullName evidence="8">Peptidase A1 domain-containing protein</fullName>
    </recommendedName>
</protein>
<feature type="region of interest" description="Disordered" evidence="6">
    <location>
        <begin position="436"/>
        <end position="456"/>
    </location>
</feature>
<evidence type="ECO:0000256" key="1">
    <source>
        <dbReference type="ARBA" id="ARBA00005711"/>
    </source>
</evidence>
<feature type="region of interest" description="Disordered" evidence="6">
    <location>
        <begin position="588"/>
        <end position="666"/>
    </location>
</feature>
<feature type="region of interest" description="Disordered" evidence="6">
    <location>
        <begin position="503"/>
        <end position="575"/>
    </location>
</feature>
<comment type="similarity">
    <text evidence="1">Belongs to the remorin family.</text>
</comment>
<dbReference type="PANTHER" id="PTHR47967">
    <property type="entry name" value="OS07G0603500 PROTEIN-RELATED"/>
    <property type="match status" value="1"/>
</dbReference>
<feature type="domain" description="Peptidase A1" evidence="8">
    <location>
        <begin position="105"/>
        <end position="439"/>
    </location>
</feature>
<organism evidence="9 10">
    <name type="scientific">Carnegiea gigantea</name>
    <dbReference type="NCBI Taxonomy" id="171969"/>
    <lineage>
        <taxon>Eukaryota</taxon>
        <taxon>Viridiplantae</taxon>
        <taxon>Streptophyta</taxon>
        <taxon>Embryophyta</taxon>
        <taxon>Tracheophyta</taxon>
        <taxon>Spermatophyta</taxon>
        <taxon>Magnoliopsida</taxon>
        <taxon>eudicotyledons</taxon>
        <taxon>Gunneridae</taxon>
        <taxon>Pentapetalae</taxon>
        <taxon>Caryophyllales</taxon>
        <taxon>Cactineae</taxon>
        <taxon>Cactaceae</taxon>
        <taxon>Cactoideae</taxon>
        <taxon>Echinocereeae</taxon>
        <taxon>Carnegiea</taxon>
    </lineage>
</organism>
<name>A0A9Q1Q8U6_9CARY</name>
<evidence type="ECO:0000259" key="8">
    <source>
        <dbReference type="PROSITE" id="PS51767"/>
    </source>
</evidence>
<dbReference type="Pfam" id="PF03763">
    <property type="entry name" value="Remorin_C"/>
    <property type="match status" value="1"/>
</dbReference>
<evidence type="ECO:0000256" key="2">
    <source>
        <dbReference type="ARBA" id="ARBA00007447"/>
    </source>
</evidence>
<feature type="coiled-coil region" evidence="5">
    <location>
        <begin position="688"/>
        <end position="730"/>
    </location>
</feature>
<gene>
    <name evidence="9" type="ORF">Cgig2_023180</name>
</gene>
<dbReference type="Proteomes" id="UP001153076">
    <property type="component" value="Unassembled WGS sequence"/>
</dbReference>
<evidence type="ECO:0000256" key="6">
    <source>
        <dbReference type="SAM" id="MobiDB-lite"/>
    </source>
</evidence>
<comment type="similarity">
    <text evidence="2">Belongs to the peptidase A1 family.</text>
</comment>
<dbReference type="OrthoDB" id="1879425at2759"/>
<evidence type="ECO:0000256" key="5">
    <source>
        <dbReference type="SAM" id="Coils"/>
    </source>
</evidence>
<dbReference type="InterPro" id="IPR032799">
    <property type="entry name" value="TAXi_C"/>
</dbReference>
<dbReference type="InterPro" id="IPR005516">
    <property type="entry name" value="Remorin_C"/>
</dbReference>
<evidence type="ECO:0000256" key="4">
    <source>
        <dbReference type="ARBA" id="ARBA00022801"/>
    </source>
</evidence>
<feature type="chain" id="PRO_5040144666" description="Peptidase A1 domain-containing protein" evidence="7">
    <location>
        <begin position="28"/>
        <end position="779"/>
    </location>
</feature>
<sequence>MPHSFTTTVFIVSFLVTLFASCSPSNGNPPNPEPKPKGLSVPLIPPLHPRSPFYPQILEANNITISDITSQQIALNRTHYLKWLLNSESTNAHEGIRWTKVRGHHIMDLVVGTNHQIVEGIFDTGSDVVWFQGEARAGKTRQPYFSQSESTTFKPINCGDTSKCMANPSITSCPDPNQPCSFNIKYADGTFTRGSMATDVLNFLDTSEKWNDFIFGVSSNNSDEMGGIIGASNSYYAIPRQLYPDEPVFSYCMSEDWNKTSLVKFGYEANLSGHTLNVMTNPHYHLYYMDVLDILVNGRDLGIDPSVFKMSEDGSRGFVIDSGSTLTSLTFVAFDAVKVAVERIIGKTASKRIYYPICYPSSTFGRFWPKVGRPSIGFRFTDFVYDVPEKRAWEEFPPGSGWECLKVAPAWTSVSVLGYDMLMGVNVGYWITEHSGARGRTPREKTPSFRGENEPQKWYKRQFSRQMSSQRSGEEVEYAAAVAAAAAAIAITSLDDAMDQTRIRDGQWTPLPRTRSKIADISSSMAEAGEKSKSYADKDLQKHKNFEATDAKADDKMPESTIRPASSIKKAPSMPKETLAFADQLPQDYTAPSVGRTPTPKKTPSSGEEEDMETQRIKPAICRKNLPIRKTPTFVEEAAEGTKRRRPAVETPIIPSPVPPPAIPPLNIQAAVPPKLETEVDAWERHEMAKIKERYEKLNATILEWEDKKKKKARRKLETAESELDTRRAKVMHKYRMEMEQIKQIADGARPQAKDKKRNEEWKVKEKADRQLANDRRRK</sequence>
<dbReference type="SUPFAM" id="SSF50630">
    <property type="entry name" value="Acid proteases"/>
    <property type="match status" value="1"/>
</dbReference>
<reference evidence="9" key="1">
    <citation type="submission" date="2022-04" db="EMBL/GenBank/DDBJ databases">
        <title>Carnegiea gigantea Genome sequencing and assembly v2.</title>
        <authorList>
            <person name="Copetti D."/>
            <person name="Sanderson M.J."/>
            <person name="Burquez A."/>
            <person name="Wojciechowski M.F."/>
        </authorList>
    </citation>
    <scope>NUCLEOTIDE SEQUENCE</scope>
    <source>
        <strain evidence="9">SGP5-SGP5p</strain>
        <tissue evidence="9">Aerial part</tissue>
    </source>
</reference>
<evidence type="ECO:0000256" key="3">
    <source>
        <dbReference type="ARBA" id="ARBA00022670"/>
    </source>
</evidence>
<keyword evidence="10" id="KW-1185">Reference proteome</keyword>
<dbReference type="EMBL" id="JAKOGI010000553">
    <property type="protein sequence ID" value="KAJ8433228.1"/>
    <property type="molecule type" value="Genomic_DNA"/>
</dbReference>
<dbReference type="InterPro" id="IPR032861">
    <property type="entry name" value="TAXi_N"/>
</dbReference>
<dbReference type="Pfam" id="PF14541">
    <property type="entry name" value="TAXi_C"/>
    <property type="match status" value="1"/>
</dbReference>
<keyword evidence="4" id="KW-0378">Hydrolase</keyword>
<dbReference type="InterPro" id="IPR021109">
    <property type="entry name" value="Peptidase_aspartic_dom_sf"/>
</dbReference>
<feature type="compositionally biased region" description="Basic and acidic residues" evidence="6">
    <location>
        <begin position="752"/>
        <end position="779"/>
    </location>
</feature>